<proteinExistence type="inferred from homology"/>
<dbReference type="PROSITE" id="PS00623">
    <property type="entry name" value="GMC_OXRED_1"/>
    <property type="match status" value="1"/>
</dbReference>
<evidence type="ECO:0000256" key="6">
    <source>
        <dbReference type="RuleBase" id="RU003968"/>
    </source>
</evidence>
<evidence type="ECO:0000256" key="2">
    <source>
        <dbReference type="ARBA" id="ARBA00010790"/>
    </source>
</evidence>
<keyword evidence="11" id="KW-1185">Reference proteome</keyword>
<dbReference type="InterPro" id="IPR000172">
    <property type="entry name" value="GMC_OxRdtase_N"/>
</dbReference>
<dbReference type="OrthoDB" id="269227at2759"/>
<evidence type="ECO:0000256" key="4">
    <source>
        <dbReference type="ARBA" id="ARBA00022827"/>
    </source>
</evidence>
<dbReference type="Gene3D" id="3.30.560.10">
    <property type="entry name" value="Glucose Oxidase, domain 3"/>
    <property type="match status" value="1"/>
</dbReference>
<name>A0A0M0JZK6_9EUKA</name>
<dbReference type="PROSITE" id="PS51257">
    <property type="entry name" value="PROKAR_LIPOPROTEIN"/>
    <property type="match status" value="1"/>
</dbReference>
<dbReference type="GO" id="GO:0050660">
    <property type="term" value="F:flavin adenine dinucleotide binding"/>
    <property type="evidence" value="ECO:0007669"/>
    <property type="project" value="InterPro"/>
</dbReference>
<organism evidence="10 11">
    <name type="scientific">Chrysochromulina tobinii</name>
    <dbReference type="NCBI Taxonomy" id="1460289"/>
    <lineage>
        <taxon>Eukaryota</taxon>
        <taxon>Haptista</taxon>
        <taxon>Haptophyta</taxon>
        <taxon>Prymnesiophyceae</taxon>
        <taxon>Prymnesiales</taxon>
        <taxon>Chrysochromulinaceae</taxon>
        <taxon>Chrysochromulina</taxon>
    </lineage>
</organism>
<evidence type="ECO:0000259" key="9">
    <source>
        <dbReference type="PROSITE" id="PS00624"/>
    </source>
</evidence>
<dbReference type="InterPro" id="IPR012132">
    <property type="entry name" value="GMC_OxRdtase"/>
</dbReference>
<dbReference type="InterPro" id="IPR036188">
    <property type="entry name" value="FAD/NAD-bd_sf"/>
</dbReference>
<dbReference type="Pfam" id="PF00732">
    <property type="entry name" value="GMC_oxred_N"/>
    <property type="match status" value="1"/>
</dbReference>
<reference evidence="11" key="1">
    <citation type="journal article" date="2015" name="PLoS Genet.">
        <title>Genome Sequence and Transcriptome Analyses of Chrysochromulina tobin: Metabolic Tools for Enhanced Algal Fitness in the Prominent Order Prymnesiales (Haptophyceae).</title>
        <authorList>
            <person name="Hovde B.T."/>
            <person name="Deodato C.R."/>
            <person name="Hunsperger H.M."/>
            <person name="Ryken S.A."/>
            <person name="Yost W."/>
            <person name="Jha R.K."/>
            <person name="Patterson J."/>
            <person name="Monnat R.J. Jr."/>
            <person name="Barlow S.B."/>
            <person name="Starkenburg S.R."/>
            <person name="Cattolico R.A."/>
        </authorList>
    </citation>
    <scope>NUCLEOTIDE SEQUENCE</scope>
    <source>
        <strain evidence="11">CCMP291</strain>
    </source>
</reference>
<keyword evidence="4 5" id="KW-0274">FAD</keyword>
<feature type="domain" description="Glucose-methanol-choline oxidoreductase N-terminal" evidence="8">
    <location>
        <begin position="91"/>
        <end position="114"/>
    </location>
</feature>
<evidence type="ECO:0000313" key="10">
    <source>
        <dbReference type="EMBL" id="KOO32081.1"/>
    </source>
</evidence>
<dbReference type="PROSITE" id="PS00624">
    <property type="entry name" value="GMC_OXRED_2"/>
    <property type="match status" value="1"/>
</dbReference>
<dbReference type="SUPFAM" id="SSF54373">
    <property type="entry name" value="FAD-linked reductases, C-terminal domain"/>
    <property type="match status" value="1"/>
</dbReference>
<evidence type="ECO:0000259" key="8">
    <source>
        <dbReference type="PROSITE" id="PS00623"/>
    </source>
</evidence>
<feature type="binding site" evidence="5">
    <location>
        <begin position="101"/>
        <end position="104"/>
    </location>
    <ligand>
        <name>FAD</name>
        <dbReference type="ChEBI" id="CHEBI:57692"/>
    </ligand>
</feature>
<sequence>MRRTAHRAADYIIVGAGSAGCVLAYRLAASGKTVVLLEAGGRQALGWTWQGIISRLPTALALPMHYESYNWGYVPEKEPALKGRSISCPRGKGIGGSSSINGQVYVRGHPRDFDSWSAELPKEAAEGSSPWDAAHVLPYFRRMESVCAAGARSDDEDVHTGLRGREGPLHVTHGKNALGTTLFEAFIRAGAEAGYGSIADFNGSRQEGFSAMPMTVHHSGPRRGQRCSTAAAYLEPAMSSFPDYISLESGMTARRILWAAEQPELAAAASEGAKPRAVGVECVALNGELVTFRANEEVLVACGAIASPQLLQCSGVGPSALLGRLGVPLVAAREGVGANLQDHLEVYHQFEVAAPVSLQPHLSIPSKGYIGARWLLLRDGLGATNHFEAGGFVRSRAGVEWPDVQFHFLPVAISYDGKTIAPSKTGHSLQMHVGFNKSPSRGHVHATAAPAASGGAAPPPTLRFNYMSHEEDWLGHRASVRIAREIVAQPAFDGIIGPEVTPGAQAQSDAELDEFLVEHLESAYHACGTCKMGAPTDPMAVVDGAGRVYGVDGLRVVDASIFPIIPNGNLNAPTIMTAEKMADHILGTALPPDHAAAAATWIDPEWRTRQREKPPVRQTWDGRSSSLS</sequence>
<feature type="compositionally biased region" description="Basic and acidic residues" evidence="7">
    <location>
        <begin position="604"/>
        <end position="615"/>
    </location>
</feature>
<protein>
    <submittedName>
        <fullName evidence="10">Choline dehydrogenase</fullName>
    </submittedName>
</protein>
<comment type="cofactor">
    <cofactor evidence="1 5">
        <name>FAD</name>
        <dbReference type="ChEBI" id="CHEBI:57692"/>
    </cofactor>
</comment>
<dbReference type="Proteomes" id="UP000037460">
    <property type="component" value="Unassembled WGS sequence"/>
</dbReference>
<dbReference type="InterPro" id="IPR007867">
    <property type="entry name" value="GMC_OxRtase_C"/>
</dbReference>
<dbReference type="SUPFAM" id="SSF51905">
    <property type="entry name" value="FAD/NAD(P)-binding domain"/>
    <property type="match status" value="1"/>
</dbReference>
<dbReference type="PIRSF" id="PIRSF000137">
    <property type="entry name" value="Alcohol_oxidase"/>
    <property type="match status" value="1"/>
</dbReference>
<accession>A0A0M0JZK6</accession>
<evidence type="ECO:0000256" key="3">
    <source>
        <dbReference type="ARBA" id="ARBA00022630"/>
    </source>
</evidence>
<keyword evidence="3 6" id="KW-0285">Flavoprotein</keyword>
<dbReference type="Pfam" id="PF05199">
    <property type="entry name" value="GMC_oxred_C"/>
    <property type="match status" value="1"/>
</dbReference>
<comment type="caution">
    <text evidence="10">The sequence shown here is derived from an EMBL/GenBank/DDBJ whole genome shotgun (WGS) entry which is preliminary data.</text>
</comment>
<comment type="similarity">
    <text evidence="2 6">Belongs to the GMC oxidoreductase family.</text>
</comment>
<evidence type="ECO:0000313" key="11">
    <source>
        <dbReference type="Proteomes" id="UP000037460"/>
    </source>
</evidence>
<dbReference type="AlphaFoldDB" id="A0A0M0JZK6"/>
<evidence type="ECO:0000256" key="1">
    <source>
        <dbReference type="ARBA" id="ARBA00001974"/>
    </source>
</evidence>
<evidence type="ECO:0000256" key="5">
    <source>
        <dbReference type="PIRSR" id="PIRSR000137-2"/>
    </source>
</evidence>
<evidence type="ECO:0000256" key="7">
    <source>
        <dbReference type="SAM" id="MobiDB-lite"/>
    </source>
</evidence>
<dbReference type="PANTHER" id="PTHR11552:SF147">
    <property type="entry name" value="CHOLINE DEHYDROGENASE, MITOCHONDRIAL"/>
    <property type="match status" value="1"/>
</dbReference>
<gene>
    <name evidence="10" type="ORF">Ctob_010075</name>
</gene>
<dbReference type="GO" id="GO:0016614">
    <property type="term" value="F:oxidoreductase activity, acting on CH-OH group of donors"/>
    <property type="evidence" value="ECO:0007669"/>
    <property type="project" value="InterPro"/>
</dbReference>
<dbReference type="NCBIfam" id="NF002550">
    <property type="entry name" value="PRK02106.1"/>
    <property type="match status" value="1"/>
</dbReference>
<feature type="domain" description="Glucose-methanol-choline oxidoreductase N-terminal" evidence="9">
    <location>
        <begin position="303"/>
        <end position="317"/>
    </location>
</feature>
<dbReference type="Gene3D" id="3.50.50.60">
    <property type="entry name" value="FAD/NAD(P)-binding domain"/>
    <property type="match status" value="1"/>
</dbReference>
<dbReference type="EMBL" id="JWZX01001853">
    <property type="protein sequence ID" value="KOO32081.1"/>
    <property type="molecule type" value="Genomic_DNA"/>
</dbReference>
<dbReference type="PANTHER" id="PTHR11552">
    <property type="entry name" value="GLUCOSE-METHANOL-CHOLINE GMC OXIDOREDUCTASE"/>
    <property type="match status" value="1"/>
</dbReference>
<feature type="region of interest" description="Disordered" evidence="7">
    <location>
        <begin position="604"/>
        <end position="628"/>
    </location>
</feature>